<dbReference type="AlphaFoldDB" id="H6L293"/>
<dbReference type="HOGENOM" id="CLU_068639_0_0_10"/>
<keyword evidence="2" id="KW-1185">Reference proteome</keyword>
<organism evidence="1 2">
    <name type="scientific">Saprospira grandis (strain Lewin)</name>
    <dbReference type="NCBI Taxonomy" id="984262"/>
    <lineage>
        <taxon>Bacteria</taxon>
        <taxon>Pseudomonadati</taxon>
        <taxon>Bacteroidota</taxon>
        <taxon>Saprospiria</taxon>
        <taxon>Saprospirales</taxon>
        <taxon>Saprospiraceae</taxon>
        <taxon>Saprospira</taxon>
    </lineage>
</organism>
<dbReference type="EMBL" id="CP002831">
    <property type="protein sequence ID" value="AFC24731.1"/>
    <property type="molecule type" value="Genomic_DNA"/>
</dbReference>
<dbReference type="eggNOG" id="COG3081">
    <property type="taxonomic scope" value="Bacteria"/>
</dbReference>
<proteinExistence type="predicted"/>
<evidence type="ECO:0000313" key="2">
    <source>
        <dbReference type="Proteomes" id="UP000007519"/>
    </source>
</evidence>
<dbReference type="Proteomes" id="UP000007519">
    <property type="component" value="Chromosome"/>
</dbReference>
<dbReference type="OrthoDB" id="9153118at2"/>
<dbReference type="KEGG" id="sgn:SGRA_2000"/>
<protein>
    <recommendedName>
        <fullName evidence="3">Nucleoid-associated protein</fullName>
    </recommendedName>
</protein>
<dbReference type="Pfam" id="PF04245">
    <property type="entry name" value="NA37"/>
    <property type="match status" value="1"/>
</dbReference>
<dbReference type="InterPro" id="IPR007358">
    <property type="entry name" value="Nucleoid_associated_NdpA"/>
</dbReference>
<reference evidence="1 2" key="1">
    <citation type="journal article" date="2012" name="Stand. Genomic Sci.">
        <title>Complete genome sequencing and analysis of Saprospira grandis str. Lewin, a predatory marine bacterium.</title>
        <authorList>
            <person name="Saw J.H."/>
            <person name="Yuryev A."/>
            <person name="Kanbe M."/>
            <person name="Hou S."/>
            <person name="Young A.G."/>
            <person name="Aizawa S."/>
            <person name="Alam M."/>
        </authorList>
    </citation>
    <scope>NUCLEOTIDE SEQUENCE [LARGE SCALE GENOMIC DNA]</scope>
    <source>
        <strain evidence="1 2">Lewin</strain>
    </source>
</reference>
<name>H6L293_SAPGL</name>
<evidence type="ECO:0000313" key="1">
    <source>
        <dbReference type="EMBL" id="AFC24731.1"/>
    </source>
</evidence>
<gene>
    <name evidence="1" type="ordered locus">SGRA_2000</name>
</gene>
<evidence type="ECO:0008006" key="3">
    <source>
        <dbReference type="Google" id="ProtNLM"/>
    </source>
</evidence>
<dbReference type="STRING" id="984262.SGRA_2000"/>
<sequence>MDTQVVLSEIQMRRLALHRLGNKSRDEGMKVASKLLPLPQAEQKEQLQDFFLGSFKFEEFYQFNHASELEMNEIFSYCKAIFEQADAETFYEQSVLMLQQLYNCSNHPKIKGGEFYLVYFEDILVNDELVEAIGIFKTENKEQFLKLRLDEEEDWTFYFEEGVDLKKMDKGCLVFNIEAESGFRVASVDLKSSEAKYWRDEFLQITQLQDELFYTQTYLKMCKDFGKQQFEAEEKQEQVAFLNKSLEYFETQDSFDAEEFVEQIFEDNEEKKEQFNSYKQQYQEKVGLEDVEEEPFFIATPAVKKAARSFKRVIQLDSQMEIKVQSAQAQEEGLLQKGFDEEKGMYYYKLYFNEEK</sequence>
<accession>H6L293</accession>
<dbReference type="RefSeq" id="WP_015692353.1">
    <property type="nucleotide sequence ID" value="NC_016940.1"/>
</dbReference>
<dbReference type="GO" id="GO:0009295">
    <property type="term" value="C:nucleoid"/>
    <property type="evidence" value="ECO:0007669"/>
    <property type="project" value="InterPro"/>
</dbReference>